<organism evidence="5 6">
    <name type="scientific">Planktosalinus lacus</name>
    <dbReference type="NCBI Taxonomy" id="1526573"/>
    <lineage>
        <taxon>Bacteria</taxon>
        <taxon>Pseudomonadati</taxon>
        <taxon>Bacteroidota</taxon>
        <taxon>Flavobacteriia</taxon>
        <taxon>Flavobacteriales</taxon>
        <taxon>Flavobacteriaceae</taxon>
        <taxon>Planktosalinus</taxon>
    </lineage>
</organism>
<keyword evidence="6" id="KW-1185">Reference proteome</keyword>
<dbReference type="AlphaFoldDB" id="A0A8J2VA69"/>
<keyword evidence="3" id="KW-0443">Lipid metabolism</keyword>
<sequence length="92" mass="10433">MLVLSLNEKTMTRDNIYQTLETIISEYLPEDVSKESITLQSNLTNELNINSSHLVDIVLDVEDAFKIALTNDDMETMQTVGDVIQIIEQKTT</sequence>
<name>A0A8J2VA69_9FLAO</name>
<gene>
    <name evidence="3" type="primary">acpP</name>
    <name evidence="5" type="ORF">GCM10011312_16670</name>
</gene>
<feature type="domain" description="Carrier" evidence="4">
    <location>
        <begin position="14"/>
        <end position="91"/>
    </location>
</feature>
<keyword evidence="3" id="KW-0276">Fatty acid metabolism</keyword>
<protein>
    <recommendedName>
        <fullName evidence="3">Acyl carrier protein</fullName>
        <shortName evidence="3">ACP</shortName>
    </recommendedName>
</protein>
<comment type="similarity">
    <text evidence="3">Belongs to the acyl carrier protein (ACP) family.</text>
</comment>
<keyword evidence="2 3" id="KW-0597">Phosphoprotein</keyword>
<keyword evidence="3" id="KW-0275">Fatty acid biosynthesis</keyword>
<comment type="function">
    <text evidence="3">Carrier of the growing fatty acid chain in fatty acid biosynthesis.</text>
</comment>
<feature type="modified residue" description="O-(pantetheine 4'-phosphoryl)serine" evidence="3">
    <location>
        <position position="51"/>
    </location>
</feature>
<dbReference type="Proteomes" id="UP000652231">
    <property type="component" value="Unassembled WGS sequence"/>
</dbReference>
<dbReference type="Gene3D" id="1.10.1200.10">
    <property type="entry name" value="ACP-like"/>
    <property type="match status" value="1"/>
</dbReference>
<dbReference type="Pfam" id="PF00550">
    <property type="entry name" value="PP-binding"/>
    <property type="match status" value="1"/>
</dbReference>
<comment type="PTM">
    <text evidence="3">4'-phosphopantetheine is transferred from CoA to a specific serine of apo-ACP by AcpS. This modification is essential for activity because fatty acids are bound in thioester linkage to the sulfhydryl of the prosthetic group.</text>
</comment>
<dbReference type="UniPathway" id="UPA00094"/>
<accession>A0A8J2VA69</accession>
<dbReference type="GO" id="GO:0005737">
    <property type="term" value="C:cytoplasm"/>
    <property type="evidence" value="ECO:0007669"/>
    <property type="project" value="UniProtKB-SubCell"/>
</dbReference>
<keyword evidence="3" id="KW-0963">Cytoplasm</keyword>
<dbReference type="InterPro" id="IPR003231">
    <property type="entry name" value="ACP"/>
</dbReference>
<dbReference type="PROSITE" id="PS50075">
    <property type="entry name" value="CARRIER"/>
    <property type="match status" value="1"/>
</dbReference>
<keyword evidence="1 3" id="KW-0596">Phosphopantetheine</keyword>
<reference evidence="5" key="2">
    <citation type="submission" date="2020-09" db="EMBL/GenBank/DDBJ databases">
        <authorList>
            <person name="Sun Q."/>
            <person name="Zhou Y."/>
        </authorList>
    </citation>
    <scope>NUCLEOTIDE SEQUENCE</scope>
    <source>
        <strain evidence="5">CGMCC 1.12924</strain>
    </source>
</reference>
<evidence type="ECO:0000256" key="2">
    <source>
        <dbReference type="ARBA" id="ARBA00022553"/>
    </source>
</evidence>
<dbReference type="GO" id="GO:0000036">
    <property type="term" value="F:acyl carrier activity"/>
    <property type="evidence" value="ECO:0007669"/>
    <property type="project" value="UniProtKB-UniRule"/>
</dbReference>
<dbReference type="InterPro" id="IPR036736">
    <property type="entry name" value="ACP-like_sf"/>
</dbReference>
<comment type="caution">
    <text evidence="5">The sequence shown here is derived from an EMBL/GenBank/DDBJ whole genome shotgun (WGS) entry which is preliminary data.</text>
</comment>
<evidence type="ECO:0000259" key="4">
    <source>
        <dbReference type="PROSITE" id="PS50075"/>
    </source>
</evidence>
<reference evidence="5" key="1">
    <citation type="journal article" date="2014" name="Int. J. Syst. Evol. Microbiol.">
        <title>Complete genome sequence of Corynebacterium casei LMG S-19264T (=DSM 44701T), isolated from a smear-ripened cheese.</title>
        <authorList>
            <consortium name="US DOE Joint Genome Institute (JGI-PGF)"/>
            <person name="Walter F."/>
            <person name="Albersmeier A."/>
            <person name="Kalinowski J."/>
            <person name="Ruckert C."/>
        </authorList>
    </citation>
    <scope>NUCLEOTIDE SEQUENCE</scope>
    <source>
        <strain evidence="5">CGMCC 1.12924</strain>
    </source>
</reference>
<evidence type="ECO:0000313" key="5">
    <source>
        <dbReference type="EMBL" id="GGD93545.1"/>
    </source>
</evidence>
<comment type="subcellular location">
    <subcellularLocation>
        <location evidence="3">Cytoplasm</location>
    </subcellularLocation>
</comment>
<dbReference type="SUPFAM" id="SSF47336">
    <property type="entry name" value="ACP-like"/>
    <property type="match status" value="1"/>
</dbReference>
<evidence type="ECO:0000256" key="1">
    <source>
        <dbReference type="ARBA" id="ARBA00022450"/>
    </source>
</evidence>
<proteinExistence type="inferred from homology"/>
<dbReference type="HAMAP" id="MF_01217">
    <property type="entry name" value="Acyl_carrier"/>
    <property type="match status" value="1"/>
</dbReference>
<dbReference type="EMBL" id="BMGK01000006">
    <property type="protein sequence ID" value="GGD93545.1"/>
    <property type="molecule type" value="Genomic_DNA"/>
</dbReference>
<dbReference type="InterPro" id="IPR009081">
    <property type="entry name" value="PP-bd_ACP"/>
</dbReference>
<comment type="pathway">
    <text evidence="3">Lipid metabolism; fatty acid biosynthesis.</text>
</comment>
<keyword evidence="3" id="KW-0444">Lipid biosynthesis</keyword>
<evidence type="ECO:0000313" key="6">
    <source>
        <dbReference type="Proteomes" id="UP000652231"/>
    </source>
</evidence>
<evidence type="ECO:0000256" key="3">
    <source>
        <dbReference type="HAMAP-Rule" id="MF_01217"/>
    </source>
</evidence>